<name>A0A061FIN8_THECC</name>
<evidence type="ECO:0000313" key="3">
    <source>
        <dbReference type="Proteomes" id="UP000026915"/>
    </source>
</evidence>
<reference evidence="2 3" key="1">
    <citation type="journal article" date="2013" name="Genome Biol.">
        <title>The genome sequence of the most widely cultivated cacao type and its use to identify candidate genes regulating pod color.</title>
        <authorList>
            <person name="Motamayor J.C."/>
            <person name="Mockaitis K."/>
            <person name="Schmutz J."/>
            <person name="Haiminen N."/>
            <person name="Iii D.L."/>
            <person name="Cornejo O."/>
            <person name="Findley S.D."/>
            <person name="Zheng P."/>
            <person name="Utro F."/>
            <person name="Royaert S."/>
            <person name="Saski C."/>
            <person name="Jenkins J."/>
            <person name="Podicheti R."/>
            <person name="Zhao M."/>
            <person name="Scheffler B.E."/>
            <person name="Stack J.C."/>
            <person name="Feltus F.A."/>
            <person name="Mustiga G.M."/>
            <person name="Amores F."/>
            <person name="Phillips W."/>
            <person name="Marelli J.P."/>
            <person name="May G.D."/>
            <person name="Shapiro H."/>
            <person name="Ma J."/>
            <person name="Bustamante C.D."/>
            <person name="Schnell R.J."/>
            <person name="Main D."/>
            <person name="Gilbert D."/>
            <person name="Parida L."/>
            <person name="Kuhn D.N."/>
        </authorList>
    </citation>
    <scope>NUCLEOTIDE SEQUENCE [LARGE SCALE GENOMIC DNA]</scope>
    <source>
        <strain evidence="3">cv. Matina 1-6</strain>
    </source>
</reference>
<dbReference type="Gramene" id="EOY14359">
    <property type="protein sequence ID" value="EOY14359"/>
    <property type="gene ID" value="TCM_033756"/>
</dbReference>
<dbReference type="AlphaFoldDB" id="A0A061FIN8"/>
<feature type="domain" description="Reverse transcriptase Ty1/copia-type" evidence="1">
    <location>
        <begin position="18"/>
        <end position="127"/>
    </location>
</feature>
<keyword evidence="3" id="KW-1185">Reference proteome</keyword>
<dbReference type="eggNOG" id="KOG0017">
    <property type="taxonomic scope" value="Eukaryota"/>
</dbReference>
<dbReference type="EMBL" id="CM001886">
    <property type="protein sequence ID" value="EOY14359.1"/>
    <property type="molecule type" value="Genomic_DNA"/>
</dbReference>
<dbReference type="PANTHER" id="PTHR11439:SF470">
    <property type="entry name" value="CYSTEINE-RICH RLK (RECEPTOR-LIKE PROTEIN KINASE) 8"/>
    <property type="match status" value="1"/>
</dbReference>
<organism evidence="2 3">
    <name type="scientific">Theobroma cacao</name>
    <name type="common">Cacao</name>
    <name type="synonym">Cocoa</name>
    <dbReference type="NCBI Taxonomy" id="3641"/>
    <lineage>
        <taxon>Eukaryota</taxon>
        <taxon>Viridiplantae</taxon>
        <taxon>Streptophyta</taxon>
        <taxon>Embryophyta</taxon>
        <taxon>Tracheophyta</taxon>
        <taxon>Spermatophyta</taxon>
        <taxon>Magnoliopsida</taxon>
        <taxon>eudicotyledons</taxon>
        <taxon>Gunneridae</taxon>
        <taxon>Pentapetalae</taxon>
        <taxon>rosids</taxon>
        <taxon>malvids</taxon>
        <taxon>Malvales</taxon>
        <taxon>Malvaceae</taxon>
        <taxon>Byttnerioideae</taxon>
        <taxon>Theobroma</taxon>
    </lineage>
</organism>
<dbReference type="Pfam" id="PF07727">
    <property type="entry name" value="RVT_2"/>
    <property type="match status" value="2"/>
</dbReference>
<evidence type="ECO:0000313" key="2">
    <source>
        <dbReference type="EMBL" id="EOY14359.1"/>
    </source>
</evidence>
<dbReference type="CDD" id="cd09272">
    <property type="entry name" value="RNase_HI_RT_Ty1"/>
    <property type="match status" value="1"/>
</dbReference>
<dbReference type="OMA" id="CEVIWLL"/>
<protein>
    <submittedName>
        <fullName evidence="2">Cysteine-rich RLK (RECEPTOR-like protein kinase) 8, putative</fullName>
    </submittedName>
</protein>
<dbReference type="GO" id="GO:0016301">
    <property type="term" value="F:kinase activity"/>
    <property type="evidence" value="ECO:0007669"/>
    <property type="project" value="UniProtKB-KW"/>
</dbReference>
<dbReference type="SUPFAM" id="SSF56672">
    <property type="entry name" value="DNA/RNA polymerases"/>
    <property type="match status" value="1"/>
</dbReference>
<accession>A0A061FIN8</accession>
<dbReference type="PANTHER" id="PTHR11439">
    <property type="entry name" value="GAG-POL-RELATED RETROTRANSPOSON"/>
    <property type="match status" value="1"/>
</dbReference>
<dbReference type="STRING" id="3641.A0A061FIN8"/>
<dbReference type="InParanoid" id="A0A061FIN8"/>
<dbReference type="InterPro" id="IPR013103">
    <property type="entry name" value="RVT_2"/>
</dbReference>
<dbReference type="Proteomes" id="UP000026915">
    <property type="component" value="Chromosome 8"/>
</dbReference>
<gene>
    <name evidence="2" type="ORF">TCM_033756</name>
</gene>
<proteinExistence type="predicted"/>
<keyword evidence="2" id="KW-0418">Kinase</keyword>
<feature type="domain" description="Reverse transcriptase Ty1/copia-type" evidence="1">
    <location>
        <begin position="136"/>
        <end position="229"/>
    </location>
</feature>
<dbReference type="InterPro" id="IPR043502">
    <property type="entry name" value="DNA/RNA_pol_sf"/>
</dbReference>
<dbReference type="HOGENOM" id="CLU_001650_21_3_1"/>
<evidence type="ECO:0000259" key="1">
    <source>
        <dbReference type="Pfam" id="PF07727"/>
    </source>
</evidence>
<sequence>MINGSMQCKFELDALEANGTWTVVPLPHGAHTIGCKWVYKVKLNANGTVERYKARLVAKGYNQKEGLDCKETFSPVAKQSTVRVLLALTAIKGWTLTQLDIDNAFLNGDLNEDIYMTLPQGYQIKGEFPSNSLADYSLFFKKTIDDEILVLLVYVDDIIISNSSSNATEQIIEFLKSKFRLKDLGKLKYFLGLEVAQSEAGISICQRKYAFDLLAEYGVLGCKPITTPIDYNHRLNKATDTDQLANATNYRQLVGKLLYLTFSRPDISYAVHILSQYMDKPTQSHLHAAFRVLKYIKGAPGKGILLSSRSSLQLKAYSDSDWGGYPDTRRSVTGFCVFLGDSLISWKSKKQMVVARSSTEAKYRAMAATTCEVIWLLCLLKDLGINHMQAVSLHCDNQFALHLCKNPIFHERTKHIKIDCHFIREKVLSSIISPTYVHTKLQ</sequence>
<keyword evidence="2" id="KW-0808">Transferase</keyword>